<dbReference type="GO" id="GO:0015969">
    <property type="term" value="P:guanosine tetraphosphate metabolic process"/>
    <property type="evidence" value="ECO:0007669"/>
    <property type="project" value="InterPro"/>
</dbReference>
<dbReference type="Gene3D" id="3.10.20.30">
    <property type="match status" value="1"/>
</dbReference>
<dbReference type="Pfam" id="PF04607">
    <property type="entry name" value="RelA_SpoT"/>
    <property type="match status" value="1"/>
</dbReference>
<comment type="caution">
    <text evidence="3">The sequence shown here is derived from an EMBL/GenBank/DDBJ whole genome shotgun (WGS) entry which is preliminary data.</text>
</comment>
<dbReference type="PANTHER" id="PTHR21262:SF31">
    <property type="entry name" value="GTP PYROPHOSPHOKINASE"/>
    <property type="match status" value="1"/>
</dbReference>
<dbReference type="InterPro" id="IPR004095">
    <property type="entry name" value="TGS"/>
</dbReference>
<evidence type="ECO:0000256" key="1">
    <source>
        <dbReference type="RuleBase" id="RU003847"/>
    </source>
</evidence>
<dbReference type="InterPro" id="IPR007685">
    <property type="entry name" value="RelA_SpoT"/>
</dbReference>
<dbReference type="FunFam" id="1.10.3210.10:FF:000001">
    <property type="entry name" value="GTP pyrophosphokinase RelA"/>
    <property type="match status" value="1"/>
</dbReference>
<name>A0A940DMP9_9BACT</name>
<dbReference type="Gene3D" id="3.30.460.10">
    <property type="entry name" value="Beta Polymerase, domain 2"/>
    <property type="match status" value="1"/>
</dbReference>
<dbReference type="CDD" id="cd01668">
    <property type="entry name" value="TGS_RSH"/>
    <property type="match status" value="1"/>
</dbReference>
<evidence type="ECO:0000313" key="4">
    <source>
        <dbReference type="Proteomes" id="UP000771749"/>
    </source>
</evidence>
<dbReference type="InterPro" id="IPR033655">
    <property type="entry name" value="TGS_RelA/SpoT"/>
</dbReference>
<dbReference type="Proteomes" id="UP000771749">
    <property type="component" value="Unassembled WGS sequence"/>
</dbReference>
<dbReference type="InterPro" id="IPR012675">
    <property type="entry name" value="Beta-grasp_dom_sf"/>
</dbReference>
<dbReference type="SUPFAM" id="SSF81271">
    <property type="entry name" value="TGS-like"/>
    <property type="match status" value="1"/>
</dbReference>
<comment type="similarity">
    <text evidence="1">Belongs to the relA/spoT family.</text>
</comment>
<dbReference type="PANTHER" id="PTHR21262">
    <property type="entry name" value="GUANOSINE-3',5'-BIS DIPHOSPHATE 3'-PYROPHOSPHOHYDROLASE"/>
    <property type="match status" value="1"/>
</dbReference>
<dbReference type="CDD" id="cd00077">
    <property type="entry name" value="HDc"/>
    <property type="match status" value="1"/>
</dbReference>
<dbReference type="InterPro" id="IPR043519">
    <property type="entry name" value="NT_sf"/>
</dbReference>
<dbReference type="NCBIfam" id="TIGR00691">
    <property type="entry name" value="spoT_relA"/>
    <property type="match status" value="1"/>
</dbReference>
<dbReference type="InterPro" id="IPR012676">
    <property type="entry name" value="TGS-like"/>
</dbReference>
<accession>A0A940DMP9</accession>
<protein>
    <submittedName>
        <fullName evidence="3">Bifunctional (P)ppGpp synthetase/guanosine-3',5'-bis(Diphosphate) 3'-pyrophosphohydrolase</fullName>
    </submittedName>
</protein>
<dbReference type="EMBL" id="JADIMJ010000049">
    <property type="protein sequence ID" value="MBO8453734.1"/>
    <property type="molecule type" value="Genomic_DNA"/>
</dbReference>
<dbReference type="Pfam" id="PF02824">
    <property type="entry name" value="TGS"/>
    <property type="match status" value="1"/>
</dbReference>
<gene>
    <name evidence="3" type="ORF">IAC07_03295</name>
</gene>
<dbReference type="SUPFAM" id="SSF55021">
    <property type="entry name" value="ACT-like"/>
    <property type="match status" value="1"/>
</dbReference>
<dbReference type="SUPFAM" id="SSF109604">
    <property type="entry name" value="HD-domain/PDEase-like"/>
    <property type="match status" value="1"/>
</dbReference>
<evidence type="ECO:0000259" key="2">
    <source>
        <dbReference type="PROSITE" id="PS51880"/>
    </source>
</evidence>
<reference evidence="3" key="1">
    <citation type="submission" date="2020-10" db="EMBL/GenBank/DDBJ databases">
        <authorList>
            <person name="Gilroy R."/>
        </authorList>
    </citation>
    <scope>NUCLEOTIDE SEQUENCE</scope>
    <source>
        <strain evidence="3">F1-3629</strain>
    </source>
</reference>
<sequence>MSVSEFTSADYEVIARDYADLKEAARKRCANQTELDVVQKAFEFANEAHKGVRRRSGEPYILHPIAVAKIVVSNIGLGYKSIAAALLHDVVEDTDYTVDDISNLFGDKIASLVDGLTKIKTVLDNEDKAKKKSIQAENFKRILLTLNDDVRVVLIKLADRLHNCRTIEFMPEYKREKILSETMFIFIPLAHRLGLYEVKSEMEDIWLRYKEPEVFNEITEKINRNIIDKEKEIDAFIIPISNALKAAGFNFEIKKRVKTPYSIWHKMVTKNITFDQIYDLYAVRIIFSPDQDAKETERDQCYHVFSIITGIYKYKSDRVRDWVKHPKSNGYEALHCTVMSHSGIWVEVQIRTRRMNDIAEKGIAAHWAYKKDGFVSENDSEMDKWIGKVKEILVDPDVNALDLLDMIHNDLTSSDIFIFTPKGEQKSIQKGATALDFAYMVDPEIGTRAIAAKVNMRLVPLSYELRTGDQVEIITAENEKPKREWLQFLHTRKAKNLVMEYFQGERQESIKVGKKIVEEQLASVGYRLDEKTVAAMIEGYEIFEGDADELFFRVGLGVLKLNNLEEIVKSSGDARTDKARPWNFNWFKGKDKGRDDRDRTENYVIGSEDSKYKYVIADCCKPIPGDSVVGFMSSDGTVTVHKKSCSVANSIAAKHGDRIVVPEWKSMDTGRSFLVRLSLKGFDRMGIINEISRYISLVMSVNIRRFYLSTEGGVFEGYIDLYVHDKEDLEKLTRKLNKIEGIQSVVRSDL</sequence>
<dbReference type="GO" id="GO:0005886">
    <property type="term" value="C:plasma membrane"/>
    <property type="evidence" value="ECO:0007669"/>
    <property type="project" value="TreeGrafter"/>
</dbReference>
<dbReference type="SMART" id="SM00954">
    <property type="entry name" value="RelA_SpoT"/>
    <property type="match status" value="1"/>
</dbReference>
<organism evidence="3 4">
    <name type="scientific">Candidatus Cryptobacteroides gallistercoris</name>
    <dbReference type="NCBI Taxonomy" id="2840765"/>
    <lineage>
        <taxon>Bacteria</taxon>
        <taxon>Pseudomonadati</taxon>
        <taxon>Bacteroidota</taxon>
        <taxon>Bacteroidia</taxon>
        <taxon>Bacteroidales</taxon>
        <taxon>Candidatus Cryptobacteroides</taxon>
    </lineage>
</organism>
<dbReference type="InterPro" id="IPR002912">
    <property type="entry name" value="ACT_dom"/>
</dbReference>
<dbReference type="PROSITE" id="PS51880">
    <property type="entry name" value="TGS"/>
    <property type="match status" value="1"/>
</dbReference>
<dbReference type="Pfam" id="PF13328">
    <property type="entry name" value="HD_4"/>
    <property type="match status" value="1"/>
</dbReference>
<dbReference type="Pfam" id="PF13291">
    <property type="entry name" value="ACT_4"/>
    <property type="match status" value="1"/>
</dbReference>
<reference evidence="3" key="2">
    <citation type="journal article" date="2021" name="PeerJ">
        <title>Extensive microbial diversity within the chicken gut microbiome revealed by metagenomics and culture.</title>
        <authorList>
            <person name="Gilroy R."/>
            <person name="Ravi A."/>
            <person name="Getino M."/>
            <person name="Pursley I."/>
            <person name="Horton D.L."/>
            <person name="Alikhan N.F."/>
            <person name="Baker D."/>
            <person name="Gharbi K."/>
            <person name="Hall N."/>
            <person name="Watson M."/>
            <person name="Adriaenssens E.M."/>
            <person name="Foster-Nyarko E."/>
            <person name="Jarju S."/>
            <person name="Secka A."/>
            <person name="Antonio M."/>
            <person name="Oren A."/>
            <person name="Chaudhuri R.R."/>
            <person name="La Ragione R."/>
            <person name="Hildebrand F."/>
            <person name="Pallen M.J."/>
        </authorList>
    </citation>
    <scope>NUCLEOTIDE SEQUENCE</scope>
    <source>
        <strain evidence="3">F1-3629</strain>
    </source>
</reference>
<proteinExistence type="inferred from homology"/>
<evidence type="ECO:0000313" key="3">
    <source>
        <dbReference type="EMBL" id="MBO8453734.1"/>
    </source>
</evidence>
<dbReference type="SMART" id="SM00471">
    <property type="entry name" value="HDc"/>
    <property type="match status" value="1"/>
</dbReference>
<dbReference type="InterPro" id="IPR045865">
    <property type="entry name" value="ACT-like_dom_sf"/>
</dbReference>
<dbReference type="AlphaFoldDB" id="A0A940DMP9"/>
<dbReference type="CDD" id="cd05399">
    <property type="entry name" value="NT_Rel-Spo_like"/>
    <property type="match status" value="1"/>
</dbReference>
<dbReference type="InterPro" id="IPR004811">
    <property type="entry name" value="RelA/Spo_fam"/>
</dbReference>
<dbReference type="InterPro" id="IPR003607">
    <property type="entry name" value="HD/PDEase_dom"/>
</dbReference>
<comment type="function">
    <text evidence="1">In eubacteria ppGpp (guanosine 3'-diphosphate 5'-diphosphate) is a mediator of the stringent response that coordinates a variety of cellular activities in response to changes in nutritional abundance.</text>
</comment>
<dbReference type="FunFam" id="3.10.20.30:FF:000002">
    <property type="entry name" value="GTP pyrophosphokinase (RelA/SpoT)"/>
    <property type="match status" value="1"/>
</dbReference>
<dbReference type="SUPFAM" id="SSF81301">
    <property type="entry name" value="Nucleotidyltransferase"/>
    <property type="match status" value="1"/>
</dbReference>
<dbReference type="Gene3D" id="3.30.70.260">
    <property type="match status" value="1"/>
</dbReference>
<dbReference type="Gene3D" id="1.10.3210.10">
    <property type="entry name" value="Hypothetical protein af1432"/>
    <property type="match status" value="1"/>
</dbReference>
<feature type="domain" description="TGS" evidence="2">
    <location>
        <begin position="414"/>
        <end position="475"/>
    </location>
</feature>